<dbReference type="AlphaFoldDB" id="A0A0B6YI76"/>
<gene>
    <name evidence="2" type="primary">ORF25335</name>
</gene>
<feature type="non-terminal residue" evidence="2">
    <location>
        <position position="71"/>
    </location>
</feature>
<evidence type="ECO:0000256" key="1">
    <source>
        <dbReference type="SAM" id="MobiDB-lite"/>
    </source>
</evidence>
<feature type="non-terminal residue" evidence="2">
    <location>
        <position position="1"/>
    </location>
</feature>
<feature type="region of interest" description="Disordered" evidence="1">
    <location>
        <begin position="29"/>
        <end position="71"/>
    </location>
</feature>
<sequence>RSNSIEAVSTTFKLVNFFIKKGFNNTHKTAVKSDRKGSGSSLADLDRTLINTKDKRPCSQDSHLRRSPDMR</sequence>
<accession>A0A0B6YI76</accession>
<dbReference type="EMBL" id="HACG01008621">
    <property type="protein sequence ID" value="CEK55486.1"/>
    <property type="molecule type" value="Transcribed_RNA"/>
</dbReference>
<proteinExistence type="predicted"/>
<protein>
    <submittedName>
        <fullName evidence="2">Uncharacterized protein</fullName>
    </submittedName>
</protein>
<name>A0A0B6YI76_9EUPU</name>
<feature type="compositionally biased region" description="Basic and acidic residues" evidence="1">
    <location>
        <begin position="44"/>
        <end position="71"/>
    </location>
</feature>
<evidence type="ECO:0000313" key="2">
    <source>
        <dbReference type="EMBL" id="CEK55486.1"/>
    </source>
</evidence>
<organism evidence="2">
    <name type="scientific">Arion vulgaris</name>
    <dbReference type="NCBI Taxonomy" id="1028688"/>
    <lineage>
        <taxon>Eukaryota</taxon>
        <taxon>Metazoa</taxon>
        <taxon>Spiralia</taxon>
        <taxon>Lophotrochozoa</taxon>
        <taxon>Mollusca</taxon>
        <taxon>Gastropoda</taxon>
        <taxon>Heterobranchia</taxon>
        <taxon>Euthyneura</taxon>
        <taxon>Panpulmonata</taxon>
        <taxon>Eupulmonata</taxon>
        <taxon>Stylommatophora</taxon>
        <taxon>Helicina</taxon>
        <taxon>Arionoidea</taxon>
        <taxon>Arionidae</taxon>
        <taxon>Arion</taxon>
    </lineage>
</organism>
<reference evidence="2" key="1">
    <citation type="submission" date="2014-12" db="EMBL/GenBank/DDBJ databases">
        <title>Insight into the proteome of Arion vulgaris.</title>
        <authorList>
            <person name="Aradska J."/>
            <person name="Bulat T."/>
            <person name="Smidak R."/>
            <person name="Sarate P."/>
            <person name="Gangsoo J."/>
            <person name="Sialana F."/>
            <person name="Bilban M."/>
            <person name="Lubec G."/>
        </authorList>
    </citation>
    <scope>NUCLEOTIDE SEQUENCE</scope>
    <source>
        <tissue evidence="2">Skin</tissue>
    </source>
</reference>